<dbReference type="SUPFAM" id="SSF58104">
    <property type="entry name" value="Methyl-accepting chemotaxis protein (MCP) signaling domain"/>
    <property type="match status" value="1"/>
</dbReference>
<keyword evidence="3" id="KW-0472">Membrane</keyword>
<evidence type="ECO:0000259" key="4">
    <source>
        <dbReference type="PROSITE" id="PS50111"/>
    </source>
</evidence>
<feature type="domain" description="Methyl-accepting transducer" evidence="4">
    <location>
        <begin position="210"/>
        <end position="460"/>
    </location>
</feature>
<evidence type="ECO:0000256" key="3">
    <source>
        <dbReference type="SAM" id="Phobius"/>
    </source>
</evidence>
<dbReference type="GO" id="GO:0016020">
    <property type="term" value="C:membrane"/>
    <property type="evidence" value="ECO:0007669"/>
    <property type="project" value="InterPro"/>
</dbReference>
<keyword evidence="3" id="KW-0812">Transmembrane</keyword>
<evidence type="ECO:0000313" key="5">
    <source>
        <dbReference type="EMBL" id="SDM68737.1"/>
    </source>
</evidence>
<dbReference type="OrthoDB" id="2166737at2"/>
<dbReference type="EMBL" id="FNHF01000004">
    <property type="protein sequence ID" value="SDM68737.1"/>
    <property type="molecule type" value="Genomic_DNA"/>
</dbReference>
<evidence type="ECO:0000256" key="1">
    <source>
        <dbReference type="ARBA" id="ARBA00023224"/>
    </source>
</evidence>
<feature type="transmembrane region" description="Helical" evidence="3">
    <location>
        <begin position="66"/>
        <end position="90"/>
    </location>
</feature>
<accession>A0A1G9V9I1</accession>
<organism evidence="5 6">
    <name type="scientific">Sediminibacillus halophilus</name>
    <dbReference type="NCBI Taxonomy" id="482461"/>
    <lineage>
        <taxon>Bacteria</taxon>
        <taxon>Bacillati</taxon>
        <taxon>Bacillota</taxon>
        <taxon>Bacilli</taxon>
        <taxon>Bacillales</taxon>
        <taxon>Bacillaceae</taxon>
        <taxon>Sediminibacillus</taxon>
    </lineage>
</organism>
<dbReference type="PROSITE" id="PS50111">
    <property type="entry name" value="CHEMOTAXIS_TRANSDUC_2"/>
    <property type="match status" value="1"/>
</dbReference>
<evidence type="ECO:0000313" key="6">
    <source>
        <dbReference type="Proteomes" id="UP000182347"/>
    </source>
</evidence>
<dbReference type="RefSeq" id="WP_074600258.1">
    <property type="nucleotide sequence ID" value="NZ_FNHF01000004.1"/>
</dbReference>
<keyword evidence="6" id="KW-1185">Reference proteome</keyword>
<dbReference type="Proteomes" id="UP000182347">
    <property type="component" value="Unassembled WGS sequence"/>
</dbReference>
<keyword evidence="1 2" id="KW-0807">Transducer</keyword>
<feature type="transmembrane region" description="Helical" evidence="3">
    <location>
        <begin position="15"/>
        <end position="33"/>
    </location>
</feature>
<dbReference type="Pfam" id="PF00015">
    <property type="entry name" value="MCPsignal"/>
    <property type="match status" value="1"/>
</dbReference>
<dbReference type="SMART" id="SM00283">
    <property type="entry name" value="MA"/>
    <property type="match status" value="1"/>
</dbReference>
<keyword evidence="3" id="KW-1133">Transmembrane helix</keyword>
<feature type="transmembrane region" description="Helical" evidence="3">
    <location>
        <begin position="40"/>
        <end position="60"/>
    </location>
</feature>
<dbReference type="AlphaFoldDB" id="A0A1G9V9I1"/>
<feature type="transmembrane region" description="Helical" evidence="3">
    <location>
        <begin position="111"/>
        <end position="129"/>
    </location>
</feature>
<dbReference type="PANTHER" id="PTHR32089:SF112">
    <property type="entry name" value="LYSOZYME-LIKE PROTEIN-RELATED"/>
    <property type="match status" value="1"/>
</dbReference>
<evidence type="ECO:0000256" key="2">
    <source>
        <dbReference type="PROSITE-ProRule" id="PRU00284"/>
    </source>
</evidence>
<feature type="transmembrane region" description="Helical" evidence="3">
    <location>
        <begin position="141"/>
        <end position="161"/>
    </location>
</feature>
<dbReference type="STRING" id="482461.SAMN05216244_3188"/>
<dbReference type="Gene3D" id="1.10.287.950">
    <property type="entry name" value="Methyl-accepting chemotaxis protein"/>
    <property type="match status" value="1"/>
</dbReference>
<dbReference type="PANTHER" id="PTHR32089">
    <property type="entry name" value="METHYL-ACCEPTING CHEMOTAXIS PROTEIN MCPB"/>
    <property type="match status" value="1"/>
</dbReference>
<dbReference type="GO" id="GO:0007165">
    <property type="term" value="P:signal transduction"/>
    <property type="evidence" value="ECO:0007669"/>
    <property type="project" value="UniProtKB-KW"/>
</dbReference>
<gene>
    <name evidence="5" type="ORF">SAMN05216244_3188</name>
</gene>
<proteinExistence type="predicted"/>
<name>A0A1G9V9I1_9BACI</name>
<reference evidence="6" key="1">
    <citation type="submission" date="2016-10" db="EMBL/GenBank/DDBJ databases">
        <authorList>
            <person name="Varghese N."/>
            <person name="Submissions S."/>
        </authorList>
    </citation>
    <scope>NUCLEOTIDE SEQUENCE [LARGE SCALE GENOMIC DNA]</scope>
    <source>
        <strain evidence="6">CGMCC 1.6199</strain>
    </source>
</reference>
<dbReference type="InterPro" id="IPR004089">
    <property type="entry name" value="MCPsignal_dom"/>
</dbReference>
<protein>
    <submittedName>
        <fullName evidence="5">Methyl-accepting chemotaxis protein</fullName>
    </submittedName>
</protein>
<sequence>MEQHDSYNTQRVHKVNLVLLLIVVFLLVIPIVIERGLSDSMGIIIAGVLVILLSVGNYFLPIRTYWKGFIFALLPYLVVIALFFTDGYALNKHYLLLLSIAMIALYFKKELILVFGIVVDIGLVMTYLFNSAELLSVDDNFKGFITVFVLVNGVLASLYLLTNWGRELINASYEKELEAKQLIGKLEETFRSIEEGTATLESNISNFNTNISTIYDSSHNILDSVQQMAAGIQEEANSVTMVSESMGSSLQKTNQTIAISQQIADQSGVMNNKVQDGWDKINQVTEHFTTVNSAIGTTTVTVSDLQSSLETVNSLLEGIKQIADQTNLLALNAAIESARAGEQGKGFAVVADEVRKLAEQSANITVDITEVTNTLFHKSQEAQEKSSQGEAAVAEGQKLLTEVSQVFEEMKDSFQGTNEQLSLGMDEIKSATDNFAQIQTQIENVANISEENAASTQEIVSTLENEHELIAAINDAVAEINKLSGELKDMVNNK</sequence>